<name>A0A5J5AN54_9ASTE</name>
<proteinExistence type="predicted"/>
<organism evidence="1 2">
    <name type="scientific">Nyssa sinensis</name>
    <dbReference type="NCBI Taxonomy" id="561372"/>
    <lineage>
        <taxon>Eukaryota</taxon>
        <taxon>Viridiplantae</taxon>
        <taxon>Streptophyta</taxon>
        <taxon>Embryophyta</taxon>
        <taxon>Tracheophyta</taxon>
        <taxon>Spermatophyta</taxon>
        <taxon>Magnoliopsida</taxon>
        <taxon>eudicotyledons</taxon>
        <taxon>Gunneridae</taxon>
        <taxon>Pentapetalae</taxon>
        <taxon>asterids</taxon>
        <taxon>Cornales</taxon>
        <taxon>Nyssaceae</taxon>
        <taxon>Nyssa</taxon>
    </lineage>
</organism>
<reference evidence="1 2" key="1">
    <citation type="submission" date="2019-09" db="EMBL/GenBank/DDBJ databases">
        <title>A chromosome-level genome assembly of the Chinese tupelo Nyssa sinensis.</title>
        <authorList>
            <person name="Yang X."/>
            <person name="Kang M."/>
            <person name="Yang Y."/>
            <person name="Xiong H."/>
            <person name="Wang M."/>
            <person name="Zhang Z."/>
            <person name="Wang Z."/>
            <person name="Wu H."/>
            <person name="Ma T."/>
            <person name="Liu J."/>
            <person name="Xi Z."/>
        </authorList>
    </citation>
    <scope>NUCLEOTIDE SEQUENCE [LARGE SCALE GENOMIC DNA]</scope>
    <source>
        <strain evidence="1">J267</strain>
        <tissue evidence="1">Leaf</tissue>
    </source>
</reference>
<evidence type="ECO:0000313" key="1">
    <source>
        <dbReference type="EMBL" id="KAA8531202.1"/>
    </source>
</evidence>
<sequence>MASSSGVTERRGIPAAAFVEDVQSYLTQSGLDVNSSLVFLQESEAMIGDELVSIQHDGDALRQRWMMCDLNNDDDEIAKSGHSDGRNGSSKVAMLSNFDKDDGACPVLQCAR</sequence>
<keyword evidence="2" id="KW-1185">Reference proteome</keyword>
<dbReference type="EMBL" id="CM018043">
    <property type="protein sequence ID" value="KAA8531202.1"/>
    <property type="molecule type" value="Genomic_DNA"/>
</dbReference>
<dbReference type="Proteomes" id="UP000325577">
    <property type="component" value="Linkage Group LG2"/>
</dbReference>
<accession>A0A5J5AN54</accession>
<dbReference type="OrthoDB" id="6375174at2759"/>
<dbReference type="AlphaFoldDB" id="A0A5J5AN54"/>
<protein>
    <submittedName>
        <fullName evidence="1">Uncharacterized protein</fullName>
    </submittedName>
</protein>
<gene>
    <name evidence="1" type="ORF">F0562_005884</name>
</gene>
<evidence type="ECO:0000313" key="2">
    <source>
        <dbReference type="Proteomes" id="UP000325577"/>
    </source>
</evidence>